<dbReference type="FunFam" id="3.40.50.1820:FF:000072">
    <property type="entry name" value="Serine carboxypeptidase-like 19"/>
    <property type="match status" value="1"/>
</dbReference>
<sequence length="651" mass="72978">MDANSKAMYSGVLLLLVLSSVVMSESIIKTLPGFPGDLPFKLETGYVGVDDMDDVQLFYYFIESERNPRDDPLLLWLTGGPGCSAFSGLVYEVGPLLFDYVKSGENLPTFKLNQYSWTKVASMIFLDAPVGTGFSYSRTGEGYDMNDTLSSSQIYTFLRKWLINHPKFQRNQLYISGDSYSGIIIPMVVQEISNGNDAGKEPKMNLQGYTIGNPVTDKFGDFNSRIPFAHRVGVLSDELYEATKISCSGKYVDADPNNAECTNNLKLFTQCSEKLHIAQILEPTCNALSPNPKASKLDQSSLQEINSMDLLLSPPQEPEPWCRSYNYLFSYLWANDRTVQKALHVREGTKKEWARCNESLSYTSNVFSSVDYHRNLTEKAYRALIYSGDHDLDIPYVGTQEWISSLNLNISDNWKPWFVDGQVAGFRVEYSHNKYLMTFATIKGGGHTAPEYKPKECFAMVDSMIFLDAPVGTGFSYSRTGEGYNMNDTLSSSQISYFSKEVEEDRVVEDGAVLGWALAKPWAQGNCGLARAGNDAGKEPKMNLQVHHPISELQPLASYGFKLYNFGDFNSRIPFAHRVGVLSDELYEATKISCNGKYVDADPNNAECTNNLKLFTQLFYYFSESERDQRVDLLLLWLTRGPGCSAFSGLV</sequence>
<dbReference type="PANTHER" id="PTHR11802">
    <property type="entry name" value="SERINE PROTEASE FAMILY S10 SERINE CARBOXYPEPTIDASE"/>
    <property type="match status" value="1"/>
</dbReference>
<gene>
    <name evidence="5" type="ORF">PVL29_003373</name>
</gene>
<proteinExistence type="inferred from homology"/>
<feature type="chain" id="PRO_5041433318" description="Serine carboxypeptidase-like 18" evidence="4">
    <location>
        <begin position="25"/>
        <end position="651"/>
    </location>
</feature>
<evidence type="ECO:0000256" key="2">
    <source>
        <dbReference type="ARBA" id="ARBA00022729"/>
    </source>
</evidence>
<dbReference type="EMBL" id="JARBHA010000003">
    <property type="protein sequence ID" value="KAJ9705290.1"/>
    <property type="molecule type" value="Genomic_DNA"/>
</dbReference>
<name>A0AA39ADZ9_VITRO</name>
<dbReference type="PRINTS" id="PR00724">
    <property type="entry name" value="CRBOXYPTASEC"/>
</dbReference>
<evidence type="ECO:0000313" key="5">
    <source>
        <dbReference type="EMBL" id="KAJ9705290.1"/>
    </source>
</evidence>
<accession>A0AA39ADZ9</accession>
<organism evidence="5 6">
    <name type="scientific">Vitis rotundifolia</name>
    <name type="common">Muscadine grape</name>
    <dbReference type="NCBI Taxonomy" id="103349"/>
    <lineage>
        <taxon>Eukaryota</taxon>
        <taxon>Viridiplantae</taxon>
        <taxon>Streptophyta</taxon>
        <taxon>Embryophyta</taxon>
        <taxon>Tracheophyta</taxon>
        <taxon>Spermatophyta</taxon>
        <taxon>Magnoliopsida</taxon>
        <taxon>eudicotyledons</taxon>
        <taxon>Gunneridae</taxon>
        <taxon>Pentapetalae</taxon>
        <taxon>rosids</taxon>
        <taxon>Vitales</taxon>
        <taxon>Vitaceae</taxon>
        <taxon>Viteae</taxon>
        <taxon>Vitis</taxon>
    </lineage>
</organism>
<protein>
    <recommendedName>
        <fullName evidence="7">Serine carboxypeptidase-like 18</fullName>
    </recommendedName>
</protein>
<dbReference type="FunFam" id="3.40.50.12670:FF:000001">
    <property type="entry name" value="Carboxypeptidase"/>
    <property type="match status" value="1"/>
</dbReference>
<dbReference type="AlphaFoldDB" id="A0AA39ADZ9"/>
<dbReference type="PANTHER" id="PTHR11802:SF224">
    <property type="entry name" value="SERINE CARBOXYPEPTIDASE-LIKE 7 ISOFORM X1"/>
    <property type="match status" value="1"/>
</dbReference>
<dbReference type="Pfam" id="PF00450">
    <property type="entry name" value="Peptidase_S10"/>
    <property type="match status" value="2"/>
</dbReference>
<evidence type="ECO:0000313" key="6">
    <source>
        <dbReference type="Proteomes" id="UP001168098"/>
    </source>
</evidence>
<dbReference type="Gene3D" id="3.40.50.12670">
    <property type="match status" value="1"/>
</dbReference>
<feature type="signal peptide" evidence="4">
    <location>
        <begin position="1"/>
        <end position="24"/>
    </location>
</feature>
<dbReference type="Gene3D" id="3.40.50.1820">
    <property type="entry name" value="alpha/beta hydrolase"/>
    <property type="match status" value="3"/>
</dbReference>
<dbReference type="GO" id="GO:0016747">
    <property type="term" value="F:acyltransferase activity, transferring groups other than amino-acyl groups"/>
    <property type="evidence" value="ECO:0007669"/>
    <property type="project" value="TreeGrafter"/>
</dbReference>
<evidence type="ECO:0000256" key="3">
    <source>
        <dbReference type="ARBA" id="ARBA00023180"/>
    </source>
</evidence>
<comment type="caution">
    <text evidence="5">The sequence shown here is derived from an EMBL/GenBank/DDBJ whole genome shotgun (WGS) entry which is preliminary data.</text>
</comment>
<evidence type="ECO:0000256" key="1">
    <source>
        <dbReference type="ARBA" id="ARBA00009431"/>
    </source>
</evidence>
<dbReference type="Proteomes" id="UP001168098">
    <property type="component" value="Unassembled WGS sequence"/>
</dbReference>
<dbReference type="GO" id="GO:0004185">
    <property type="term" value="F:serine-type carboxypeptidase activity"/>
    <property type="evidence" value="ECO:0007669"/>
    <property type="project" value="InterPro"/>
</dbReference>
<keyword evidence="2 4" id="KW-0732">Signal</keyword>
<comment type="similarity">
    <text evidence="1">Belongs to the peptidase S10 family.</text>
</comment>
<keyword evidence="6" id="KW-1185">Reference proteome</keyword>
<dbReference type="InterPro" id="IPR001563">
    <property type="entry name" value="Peptidase_S10"/>
</dbReference>
<dbReference type="SUPFAM" id="SSF53474">
    <property type="entry name" value="alpha/beta-Hydrolases"/>
    <property type="match status" value="2"/>
</dbReference>
<dbReference type="GO" id="GO:0019748">
    <property type="term" value="P:secondary metabolic process"/>
    <property type="evidence" value="ECO:0007669"/>
    <property type="project" value="TreeGrafter"/>
</dbReference>
<keyword evidence="3" id="KW-0325">Glycoprotein</keyword>
<evidence type="ECO:0000256" key="4">
    <source>
        <dbReference type="SAM" id="SignalP"/>
    </source>
</evidence>
<dbReference type="GO" id="GO:0006508">
    <property type="term" value="P:proteolysis"/>
    <property type="evidence" value="ECO:0007669"/>
    <property type="project" value="InterPro"/>
</dbReference>
<dbReference type="InterPro" id="IPR029058">
    <property type="entry name" value="AB_hydrolase_fold"/>
</dbReference>
<reference evidence="5 6" key="1">
    <citation type="journal article" date="2023" name="BMC Biotechnol.">
        <title>Vitis rotundifolia cv Carlos genome sequencing.</title>
        <authorList>
            <person name="Huff M."/>
            <person name="Hulse-Kemp A."/>
            <person name="Scheffler B."/>
            <person name="Youngblood R."/>
            <person name="Simpson S."/>
            <person name="Babiker E."/>
            <person name="Staton M."/>
        </authorList>
    </citation>
    <scope>NUCLEOTIDE SEQUENCE [LARGE SCALE GENOMIC DNA]</scope>
    <source>
        <tissue evidence="5">Leaf</tissue>
    </source>
</reference>
<evidence type="ECO:0008006" key="7">
    <source>
        <dbReference type="Google" id="ProtNLM"/>
    </source>
</evidence>